<dbReference type="Gene3D" id="3.40.50.150">
    <property type="entry name" value="Vaccinia Virus protein VP39"/>
    <property type="match status" value="1"/>
</dbReference>
<feature type="domain" description="DNA methylase adenine-specific" evidence="5">
    <location>
        <begin position="311"/>
        <end position="595"/>
    </location>
</feature>
<dbReference type="PRINTS" id="PR00507">
    <property type="entry name" value="N12N6MTFRASE"/>
</dbReference>
<keyword evidence="2" id="KW-0808">Transferase</keyword>
<reference evidence="7" key="1">
    <citation type="submission" date="2022-06" db="EMBL/GenBank/DDBJ databases">
        <title>Diverse halophilic archaea isolated from saline environments.</title>
        <authorList>
            <person name="Cui H.-L."/>
        </authorList>
    </citation>
    <scope>NUCLEOTIDE SEQUENCE</scope>
    <source>
        <strain evidence="7">WLHS1</strain>
    </source>
</reference>
<protein>
    <submittedName>
        <fullName evidence="7">N-6 DNA methylase</fullName>
    </submittedName>
</protein>
<evidence type="ECO:0000259" key="6">
    <source>
        <dbReference type="Pfam" id="PF22837"/>
    </source>
</evidence>
<dbReference type="InterPro" id="IPR002052">
    <property type="entry name" value="DNA_methylase_N6_adenine_CS"/>
</dbReference>
<dbReference type="GO" id="GO:0003677">
    <property type="term" value="F:DNA binding"/>
    <property type="evidence" value="ECO:0007669"/>
    <property type="project" value="InterPro"/>
</dbReference>
<evidence type="ECO:0000256" key="4">
    <source>
        <dbReference type="ARBA" id="ARBA00022747"/>
    </source>
</evidence>
<dbReference type="SUPFAM" id="SSF53335">
    <property type="entry name" value="S-adenosyl-L-methionine-dependent methyltransferases"/>
    <property type="match status" value="1"/>
</dbReference>
<dbReference type="RefSeq" id="WP_254157570.1">
    <property type="nucleotide sequence ID" value="NZ_CP100355.1"/>
</dbReference>
<dbReference type="GO" id="GO:0009007">
    <property type="term" value="F:site-specific DNA-methyltransferase (adenine-specific) activity"/>
    <property type="evidence" value="ECO:0007669"/>
    <property type="project" value="UniProtKB-EC"/>
</dbReference>
<feature type="domain" description="Type II methyltransferase M.Eco57I C-terminal" evidence="6">
    <location>
        <begin position="644"/>
        <end position="847"/>
    </location>
</feature>
<sequence length="977" mass="111172">MSEADIHFEFYRHLANAVSDDPHRNGLTFGDIRPEYGEDIDGFADIVLFESNGSPAMVIEAKAPDGSSRPRNDIDPYAPKVIRQAFRYAGDIGAPYFATFNGSRLVIYDAYEEGVPLLQRSTKSYEIGSLEKFADTFLDEIGRIRAGNAQWDADDDAFVERMKSLHEKISPKLESELKQHLDEDEDFRARFEYWTDTQGIDYEDADEDDQAKVRAEFADQAAYLLINKILFYKILEDSLTYRDEIESMAVSPFRVKEDLEEYFDHVVTEVDFEAIFDHDEIYSEIPLDSVASRVRDFVIELDDQNLSQFDSDVIGRIYEGVIPADRRHEMGEYYTPPAICDLITRLCIDDGSDEVMDPACGSGGFLVSAYNRKKELLPEQKGGHEQILSQIHGVDINRFPAHLSAINLSIQDLTSHTETVNVEVSDFFNINPNTLRFGRVKAGAGGSEWESGDVENAIGGMDAVVGNPPYIRYQNIGDKENVRSHLSGLDADYLSGFSDIYSYFITHATEFLKDGGKLGFITSDRWLSSQYGEDLQQFLLDHYKINAVIKFTSQTFDDALIGATVVIVEKCEDEWERDDNRVKFIKVKERMDLDDLAEEVEQEFDSDKLIISDEYRLLATSQVALRENAKWSLYYNAPPAYFELLHGEGICELQDVADLHLGKKVGGNTYFYHRMGEWKELGLDEYASPAIKASGQITKIRFDDEAAKEWGVLNVRDLVEEALDDGPEFGDTALEHVKGWLEDNGHDTLLEYVEKGEEEGHQHHDRCKRREVWFDIEDIKQYRPPVAMAEFLWTQHRAVWNEANAFVDYQFHCIKPDDDVSDKLLTGILNSKLAWMTRELEGREASGQSMTRSRMARYEAEQMSIVDPRKVSDGEAERIVEAFEALMQAEDEAEDPDESDAVKEARNELDKAVLNVIDAEDRFDEVKQAVTALVENRREGAGEQTEVLVDRAEEKEVIELEGVVEARESTRLTDFTG</sequence>
<evidence type="ECO:0000256" key="2">
    <source>
        <dbReference type="ARBA" id="ARBA00022679"/>
    </source>
</evidence>
<gene>
    <name evidence="7" type="ORF">NGM29_16045</name>
</gene>
<keyword evidence="3" id="KW-0949">S-adenosyl-L-methionine</keyword>
<dbReference type="Pfam" id="PF02384">
    <property type="entry name" value="N6_Mtase"/>
    <property type="match status" value="1"/>
</dbReference>
<dbReference type="KEGG" id="sawl:NGM29_16045"/>
<dbReference type="InterPro" id="IPR054520">
    <property type="entry name" value="M_Eco57I_C"/>
</dbReference>
<dbReference type="InterPro" id="IPR050953">
    <property type="entry name" value="N4_N6_ade-DNA_methylase"/>
</dbReference>
<dbReference type="GO" id="GO:0032259">
    <property type="term" value="P:methylation"/>
    <property type="evidence" value="ECO:0007669"/>
    <property type="project" value="UniProtKB-KW"/>
</dbReference>
<dbReference type="PROSITE" id="PS00092">
    <property type="entry name" value="N6_MTASE"/>
    <property type="match status" value="1"/>
</dbReference>
<keyword evidence="8" id="KW-1185">Reference proteome</keyword>
<name>A0A9E7N7R5_9EURY</name>
<dbReference type="InterPro" id="IPR003356">
    <property type="entry name" value="DNA_methylase_A-5"/>
</dbReference>
<dbReference type="PANTHER" id="PTHR33841:SF5">
    <property type="entry name" value="DNA METHYLASE (MODIFICATION METHYLASE) (METHYLTRANSFERASE)-RELATED"/>
    <property type="match status" value="1"/>
</dbReference>
<dbReference type="EMBL" id="CP100355">
    <property type="protein sequence ID" value="UTF53264.1"/>
    <property type="molecule type" value="Genomic_DNA"/>
</dbReference>
<dbReference type="Proteomes" id="UP001056855">
    <property type="component" value="Chromosome"/>
</dbReference>
<proteinExistence type="predicted"/>
<keyword evidence="4" id="KW-0680">Restriction system</keyword>
<dbReference type="AlphaFoldDB" id="A0A9E7N7R5"/>
<dbReference type="PANTHER" id="PTHR33841">
    <property type="entry name" value="DNA METHYLTRANSFERASE YEEA-RELATED"/>
    <property type="match status" value="1"/>
</dbReference>
<evidence type="ECO:0000313" key="7">
    <source>
        <dbReference type="EMBL" id="UTF53264.1"/>
    </source>
</evidence>
<dbReference type="GO" id="GO:0008170">
    <property type="term" value="F:N-methyltransferase activity"/>
    <property type="evidence" value="ECO:0007669"/>
    <property type="project" value="InterPro"/>
</dbReference>
<accession>A0A9E7N7R5</accession>
<organism evidence="7 8">
    <name type="scientific">Natronosalvus rutilus</name>
    <dbReference type="NCBI Taxonomy" id="2953753"/>
    <lineage>
        <taxon>Archaea</taxon>
        <taxon>Methanobacteriati</taxon>
        <taxon>Methanobacteriota</taxon>
        <taxon>Stenosarchaea group</taxon>
        <taxon>Halobacteria</taxon>
        <taxon>Halobacteriales</taxon>
        <taxon>Natrialbaceae</taxon>
        <taxon>Natronosalvus</taxon>
    </lineage>
</organism>
<dbReference type="Pfam" id="PF22837">
    <property type="entry name" value="M_Eco57I_C"/>
    <property type="match status" value="1"/>
</dbReference>
<dbReference type="InterPro" id="IPR029063">
    <property type="entry name" value="SAM-dependent_MTases_sf"/>
</dbReference>
<dbReference type="GeneID" id="73291589"/>
<dbReference type="REBASE" id="642578">
    <property type="entry name" value="SspWLHS1ORF16045P"/>
</dbReference>
<evidence type="ECO:0000313" key="8">
    <source>
        <dbReference type="Proteomes" id="UP001056855"/>
    </source>
</evidence>
<evidence type="ECO:0000256" key="3">
    <source>
        <dbReference type="ARBA" id="ARBA00022691"/>
    </source>
</evidence>
<dbReference type="GO" id="GO:0009307">
    <property type="term" value="P:DNA restriction-modification system"/>
    <property type="evidence" value="ECO:0007669"/>
    <property type="project" value="UniProtKB-KW"/>
</dbReference>
<evidence type="ECO:0000256" key="1">
    <source>
        <dbReference type="ARBA" id="ARBA00022603"/>
    </source>
</evidence>
<evidence type="ECO:0000259" key="5">
    <source>
        <dbReference type="Pfam" id="PF02384"/>
    </source>
</evidence>
<keyword evidence="1 7" id="KW-0489">Methyltransferase</keyword>